<evidence type="ECO:0000313" key="3">
    <source>
        <dbReference type="EMBL" id="TWI92069.1"/>
    </source>
</evidence>
<proteinExistence type="predicted"/>
<dbReference type="GO" id="GO:0005975">
    <property type="term" value="P:carbohydrate metabolic process"/>
    <property type="evidence" value="ECO:0007669"/>
    <property type="project" value="InterPro"/>
</dbReference>
<keyword evidence="4" id="KW-1185">Reference proteome</keyword>
<dbReference type="AlphaFoldDB" id="A0A562TEW2"/>
<feature type="signal peptide" evidence="1">
    <location>
        <begin position="1"/>
        <end position="33"/>
    </location>
</feature>
<dbReference type="Gene3D" id="3.20.20.80">
    <property type="entry name" value="Glycosidases"/>
    <property type="match status" value="1"/>
</dbReference>
<dbReference type="Pfam" id="PF02836">
    <property type="entry name" value="Glyco_hydro_2_C"/>
    <property type="match status" value="1"/>
</dbReference>
<dbReference type="GO" id="GO:0004553">
    <property type="term" value="F:hydrolase activity, hydrolyzing O-glycosyl compounds"/>
    <property type="evidence" value="ECO:0007669"/>
    <property type="project" value="InterPro"/>
</dbReference>
<evidence type="ECO:0000259" key="2">
    <source>
        <dbReference type="Pfam" id="PF02836"/>
    </source>
</evidence>
<feature type="domain" description="Glycoside hydrolase family 2 catalytic" evidence="2">
    <location>
        <begin position="119"/>
        <end position="186"/>
    </location>
</feature>
<name>A0A562TEW2_CHIJA</name>
<keyword evidence="3" id="KW-0378">Hydrolase</keyword>
<keyword evidence="1" id="KW-0732">Signal</keyword>
<organism evidence="3 4">
    <name type="scientific">Chitinophaga japonensis</name>
    <name type="common">Flexibacter japonensis</name>
    <dbReference type="NCBI Taxonomy" id="104662"/>
    <lineage>
        <taxon>Bacteria</taxon>
        <taxon>Pseudomonadati</taxon>
        <taxon>Bacteroidota</taxon>
        <taxon>Chitinophagia</taxon>
        <taxon>Chitinophagales</taxon>
        <taxon>Chitinophagaceae</taxon>
        <taxon>Chitinophaga</taxon>
    </lineage>
</organism>
<feature type="chain" id="PRO_5022147220" evidence="1">
    <location>
        <begin position="34"/>
        <end position="438"/>
    </location>
</feature>
<accession>A0A562TEW2</accession>
<sequence length="438" mass="49919">MWISIRKGRGYCLILMALVFCFFTQCNTSPAPADSRKVFIRKEGKQYTLYREGQPFVIRGAAGYTHPGKLRAIGGNTIRTWDTTNIGAILDEAQRHHLAVIVGLPMPGSDYTGYFYKDTARVAAQYRAFSRTVQQYKDHPALLMWCLGNEPGFSFKWRYRPFIKAFNDLLDMIHATDPDHPVTTTMINFSIWEALCIKWKVHDLDLVSFNIFGQLPGLQRKLDKYAWLWNGPFLVSEWGTYGPWEVSRTAWGAPVENTGTKKAEQYQQLYTQLPARNPRFLGALVFYWGQKQELTPTWFSLLDEKGGMTAAAGVMQELWTGHPPAHAAPPLKYMLLDGRGAMDNIIFPANTAQTAEILMENAPADSLALHWEIWQEDWFSELGKQQPVKVQDTLITGSSQWTFTAPRQEGPYRVYVKVTDRQGSFSTANTPFYVVEQE</sequence>
<evidence type="ECO:0000256" key="1">
    <source>
        <dbReference type="SAM" id="SignalP"/>
    </source>
</evidence>
<gene>
    <name evidence="3" type="ORF">LX66_1451</name>
</gene>
<comment type="caution">
    <text evidence="3">The sequence shown here is derived from an EMBL/GenBank/DDBJ whole genome shotgun (WGS) entry which is preliminary data.</text>
</comment>
<dbReference type="InterPro" id="IPR006103">
    <property type="entry name" value="Glyco_hydro_2_cat"/>
</dbReference>
<dbReference type="InterPro" id="IPR017853">
    <property type="entry name" value="GH"/>
</dbReference>
<dbReference type="EMBL" id="VLLG01000002">
    <property type="protein sequence ID" value="TWI92069.1"/>
    <property type="molecule type" value="Genomic_DNA"/>
</dbReference>
<protein>
    <submittedName>
        <fullName evidence="3">Glycosyl hydrolase family 2</fullName>
    </submittedName>
</protein>
<evidence type="ECO:0000313" key="4">
    <source>
        <dbReference type="Proteomes" id="UP000316778"/>
    </source>
</evidence>
<reference evidence="3 4" key="1">
    <citation type="journal article" date="2013" name="Stand. Genomic Sci.">
        <title>Genomic Encyclopedia of Type Strains, Phase I: The one thousand microbial genomes (KMG-I) project.</title>
        <authorList>
            <person name="Kyrpides N.C."/>
            <person name="Woyke T."/>
            <person name="Eisen J.A."/>
            <person name="Garrity G."/>
            <person name="Lilburn T.G."/>
            <person name="Beck B.J."/>
            <person name="Whitman W.B."/>
            <person name="Hugenholtz P."/>
            <person name="Klenk H.P."/>
        </authorList>
    </citation>
    <scope>NUCLEOTIDE SEQUENCE [LARGE SCALE GENOMIC DNA]</scope>
    <source>
        <strain evidence="3 4">DSM 13484</strain>
    </source>
</reference>
<dbReference type="Proteomes" id="UP000316778">
    <property type="component" value="Unassembled WGS sequence"/>
</dbReference>
<dbReference type="SUPFAM" id="SSF51445">
    <property type="entry name" value="(Trans)glycosidases"/>
    <property type="match status" value="1"/>
</dbReference>